<reference evidence="1 2" key="1">
    <citation type="submission" date="2020-02" db="EMBL/GenBank/DDBJ databases">
        <title>Genome sequence of strain CCNWXJ40-4.</title>
        <authorList>
            <person name="Gao J."/>
            <person name="Sun J."/>
        </authorList>
    </citation>
    <scope>NUCLEOTIDE SEQUENCE [LARGE SCALE GENOMIC DNA]</scope>
    <source>
        <strain evidence="1 2">CCNWXJ 40-4</strain>
    </source>
</reference>
<evidence type="ECO:0000313" key="2">
    <source>
        <dbReference type="Proteomes" id="UP001642900"/>
    </source>
</evidence>
<dbReference type="RefSeq" id="WP_165032030.1">
    <property type="nucleotide sequence ID" value="NZ_JAAKZF010000043.1"/>
</dbReference>
<gene>
    <name evidence="1" type="ORF">G6N73_23400</name>
</gene>
<evidence type="ECO:0008006" key="3">
    <source>
        <dbReference type="Google" id="ProtNLM"/>
    </source>
</evidence>
<sequence length="203" mass="22737">MRKPTPKKRGSKIGFVIDPFRRREVWFESGLEENWATVLIARPDVEEIREQQTVSYGNGRTHTLDFVVTWTSGYRTAYAVKYAADVDQDLRRVLRAIAERNGDDVADDFCILTEEELDLTTIANAREILSCSTDFDFEGQSVVRDYLAGVGRQVRLGDIGKRSGLSYRGYRAAVALFHDGALVADPAELLRVNLVASNCLSGQ</sequence>
<dbReference type="Proteomes" id="UP001642900">
    <property type="component" value="Unassembled WGS sequence"/>
</dbReference>
<dbReference type="AlphaFoldDB" id="A0A6G4WIZ2"/>
<dbReference type="EMBL" id="JAAKZF010000043">
    <property type="protein sequence ID" value="NGO54057.1"/>
    <property type="molecule type" value="Genomic_DNA"/>
</dbReference>
<organism evidence="1 2">
    <name type="scientific">Allomesorhizobium camelthorni</name>
    <dbReference type="NCBI Taxonomy" id="475069"/>
    <lineage>
        <taxon>Bacteria</taxon>
        <taxon>Pseudomonadati</taxon>
        <taxon>Pseudomonadota</taxon>
        <taxon>Alphaproteobacteria</taxon>
        <taxon>Hyphomicrobiales</taxon>
        <taxon>Phyllobacteriaceae</taxon>
        <taxon>Allomesorhizobium</taxon>
    </lineage>
</organism>
<comment type="caution">
    <text evidence="1">The sequence shown here is derived from an EMBL/GenBank/DDBJ whole genome shotgun (WGS) entry which is preliminary data.</text>
</comment>
<keyword evidence="2" id="KW-1185">Reference proteome</keyword>
<proteinExistence type="predicted"/>
<evidence type="ECO:0000313" key="1">
    <source>
        <dbReference type="EMBL" id="NGO54057.1"/>
    </source>
</evidence>
<accession>A0A6G4WIZ2</accession>
<protein>
    <recommendedName>
        <fullName evidence="3">TnsA endonuclease N-terminal domain-containing protein</fullName>
    </recommendedName>
</protein>
<name>A0A6G4WIZ2_9HYPH</name>